<protein>
    <submittedName>
        <fullName evidence="1">Uncharacterized protein</fullName>
    </submittedName>
</protein>
<evidence type="ECO:0000313" key="2">
    <source>
        <dbReference type="Proteomes" id="UP001230268"/>
    </source>
</evidence>
<accession>A0AAD8LT65</accession>
<keyword evidence="2" id="KW-1185">Reference proteome</keyword>
<reference evidence="1" key="1">
    <citation type="submission" date="2023-08" db="EMBL/GenBank/DDBJ databases">
        <title>Draft sequence of the Babesia gibsoni genome.</title>
        <authorList>
            <person name="Yamagishi J.Y."/>
            <person name="Xuan X.X."/>
        </authorList>
    </citation>
    <scope>NUCLEOTIDE SEQUENCE</scope>
    <source>
        <strain evidence="1">Azabu</strain>
    </source>
</reference>
<dbReference type="AlphaFoldDB" id="A0AAD8LT65"/>
<dbReference type="EMBL" id="JAVEPI010000002">
    <property type="protein sequence ID" value="KAK1443695.1"/>
    <property type="molecule type" value="Genomic_DNA"/>
</dbReference>
<proteinExistence type="predicted"/>
<sequence>MTIDRPGSPTTDSYKSHGHGMYNISSVYKENADLDSVSGDVSYGNAASSVHGGSCPSESNDAKGTEFSDCYTPASSNVLLGGRDVPKVVKTKSLKDLECEESLRRIHSLTVGDSVYFRRVVLGMENDHHDSKMGDYVEGKVVCFSFDKNRRYVVITLDGYGFLKFTFGDLYRMSIDKNTCLQRLQHPGALAKSIKQRRQRLDYEDEYMLRRFGGHYGMATEESDNIHSRDEHSVRVSATHHVDKAESNPEKQEIRTRPVPPGVETFCKCRFINKVDLVRKLRAMIYQNKQLFYEKTAGMQELRLIMTQNIRAYELEMVAYLMEEDPWNHSANPYERPSEEGLKAILDQYREAVSSQEYVTQFAQWQKYQKALKLEAKAAAAAASQAASSTA</sequence>
<evidence type="ECO:0000313" key="1">
    <source>
        <dbReference type="EMBL" id="KAK1443695.1"/>
    </source>
</evidence>
<comment type="caution">
    <text evidence="1">The sequence shown here is derived from an EMBL/GenBank/DDBJ whole genome shotgun (WGS) entry which is preliminary data.</text>
</comment>
<dbReference type="Proteomes" id="UP001230268">
    <property type="component" value="Unassembled WGS sequence"/>
</dbReference>
<name>A0AAD8LT65_BABGI</name>
<gene>
    <name evidence="1" type="ORF">BgAZ_205710</name>
</gene>
<organism evidence="1 2">
    <name type="scientific">Babesia gibsoni</name>
    <dbReference type="NCBI Taxonomy" id="33632"/>
    <lineage>
        <taxon>Eukaryota</taxon>
        <taxon>Sar</taxon>
        <taxon>Alveolata</taxon>
        <taxon>Apicomplexa</taxon>
        <taxon>Aconoidasida</taxon>
        <taxon>Piroplasmida</taxon>
        <taxon>Babesiidae</taxon>
        <taxon>Babesia</taxon>
    </lineage>
</organism>